<evidence type="ECO:0000313" key="1">
    <source>
        <dbReference type="EMBL" id="KAI4811777.1"/>
    </source>
</evidence>
<gene>
    <name evidence="1" type="ORF">KUCAC02_014652</name>
</gene>
<organism evidence="1 2">
    <name type="scientific">Chaenocephalus aceratus</name>
    <name type="common">Blackfin icefish</name>
    <name type="synonym">Chaenichthys aceratus</name>
    <dbReference type="NCBI Taxonomy" id="36190"/>
    <lineage>
        <taxon>Eukaryota</taxon>
        <taxon>Metazoa</taxon>
        <taxon>Chordata</taxon>
        <taxon>Craniata</taxon>
        <taxon>Vertebrata</taxon>
        <taxon>Euteleostomi</taxon>
        <taxon>Actinopterygii</taxon>
        <taxon>Neopterygii</taxon>
        <taxon>Teleostei</taxon>
        <taxon>Neoteleostei</taxon>
        <taxon>Acanthomorphata</taxon>
        <taxon>Eupercaria</taxon>
        <taxon>Perciformes</taxon>
        <taxon>Notothenioidei</taxon>
        <taxon>Channichthyidae</taxon>
        <taxon>Chaenocephalus</taxon>
    </lineage>
</organism>
<name>A0ACB9WEH2_CHAAC</name>
<comment type="caution">
    <text evidence="1">The sequence shown here is derived from an EMBL/GenBank/DDBJ whole genome shotgun (WGS) entry which is preliminary data.</text>
</comment>
<sequence length="118" mass="13515">MKGYIFLVVILTVSSSFSKRTVRMEIVDIGASKSIQEANKDSLQDDILKDPPNTERSATTYEKRLWTSPVPYVLNEDLEMNAEGVILKAFDQFRLKSCIDFKPRDSEEYYINVKKLSG</sequence>
<evidence type="ECO:0000313" key="2">
    <source>
        <dbReference type="Proteomes" id="UP001057452"/>
    </source>
</evidence>
<protein>
    <submittedName>
        <fullName evidence="1">Uncharacterized protein</fullName>
    </submittedName>
</protein>
<dbReference type="Proteomes" id="UP001057452">
    <property type="component" value="Chromosome 16"/>
</dbReference>
<proteinExistence type="predicted"/>
<accession>A0ACB9WEH2</accession>
<dbReference type="EMBL" id="CM043800">
    <property type="protein sequence ID" value="KAI4811777.1"/>
    <property type="molecule type" value="Genomic_DNA"/>
</dbReference>
<reference evidence="1" key="1">
    <citation type="submission" date="2022-05" db="EMBL/GenBank/DDBJ databases">
        <title>Chromosome-level genome of Chaenocephalus aceratus.</title>
        <authorList>
            <person name="Park H."/>
        </authorList>
    </citation>
    <scope>NUCLEOTIDE SEQUENCE</scope>
    <source>
        <strain evidence="1">KU_202001</strain>
    </source>
</reference>
<keyword evidence="2" id="KW-1185">Reference proteome</keyword>